<feature type="transmembrane region" description="Helical" evidence="1">
    <location>
        <begin position="202"/>
        <end position="225"/>
    </location>
</feature>
<feature type="transmembrane region" description="Helical" evidence="1">
    <location>
        <begin position="261"/>
        <end position="279"/>
    </location>
</feature>
<dbReference type="EMBL" id="LAZR01029223">
    <property type="protein sequence ID" value="KKL60223.1"/>
    <property type="molecule type" value="Genomic_DNA"/>
</dbReference>
<evidence type="ECO:0000256" key="1">
    <source>
        <dbReference type="SAM" id="Phobius"/>
    </source>
</evidence>
<keyword evidence="1" id="KW-0472">Membrane</keyword>
<feature type="non-terminal residue" evidence="2">
    <location>
        <position position="1"/>
    </location>
</feature>
<comment type="caution">
    <text evidence="2">The sequence shown here is derived from an EMBL/GenBank/DDBJ whole genome shotgun (WGS) entry which is preliminary data.</text>
</comment>
<proteinExistence type="predicted"/>
<keyword evidence="1" id="KW-0812">Transmembrane</keyword>
<evidence type="ECO:0000313" key="2">
    <source>
        <dbReference type="EMBL" id="KKL60223.1"/>
    </source>
</evidence>
<gene>
    <name evidence="2" type="ORF">LCGC14_2207500</name>
</gene>
<accession>A0A0F9DEN8</accession>
<name>A0A0F9DEN8_9ZZZZ</name>
<sequence>VVTPAEQVISGVSANVTKDGDIISSGVTDDAGLITYFLDPDTTYVFSFSKTGFTTVTTTLVPTQTSFTIIMGAITTISQFDTTRGINYIINPINLTLLNGTNVEFNLTLNSTFNSLEEFGFVLKNSTGTIFNITTSTIETGGFLSQTLDTGNNTDIIMEVFWTITGNQTNVTRIWLVFNLENEGFSVLTFFNDLSTFLTSGLFGLTNFGIGIIIFLIILVSTGIVSVKFGITSPPGISIVVFSLVAFFDVALGIMPNPINAIPNFPTIFVGLIFLGTLYSEVIR</sequence>
<keyword evidence="1" id="KW-1133">Transmembrane helix</keyword>
<organism evidence="2">
    <name type="scientific">marine sediment metagenome</name>
    <dbReference type="NCBI Taxonomy" id="412755"/>
    <lineage>
        <taxon>unclassified sequences</taxon>
        <taxon>metagenomes</taxon>
        <taxon>ecological metagenomes</taxon>
    </lineage>
</organism>
<dbReference type="AlphaFoldDB" id="A0A0F9DEN8"/>
<reference evidence="2" key="1">
    <citation type="journal article" date="2015" name="Nature">
        <title>Complex archaea that bridge the gap between prokaryotes and eukaryotes.</title>
        <authorList>
            <person name="Spang A."/>
            <person name="Saw J.H."/>
            <person name="Jorgensen S.L."/>
            <person name="Zaremba-Niedzwiedzka K."/>
            <person name="Martijn J."/>
            <person name="Lind A.E."/>
            <person name="van Eijk R."/>
            <person name="Schleper C."/>
            <person name="Guy L."/>
            <person name="Ettema T.J."/>
        </authorList>
    </citation>
    <scope>NUCLEOTIDE SEQUENCE</scope>
</reference>
<protein>
    <submittedName>
        <fullName evidence="2">Uncharacterized protein</fullName>
    </submittedName>
</protein>